<evidence type="ECO:0000313" key="1">
    <source>
        <dbReference type="EMBL" id="SVA70881.1"/>
    </source>
</evidence>
<dbReference type="AlphaFoldDB" id="A0A381Y2J2"/>
<feature type="non-terminal residue" evidence="1">
    <location>
        <position position="370"/>
    </location>
</feature>
<protein>
    <submittedName>
        <fullName evidence="1">Uncharacterized protein</fullName>
    </submittedName>
</protein>
<name>A0A381Y2J2_9ZZZZ</name>
<gene>
    <name evidence="1" type="ORF">METZ01_LOCUS123735</name>
</gene>
<reference evidence="1" key="1">
    <citation type="submission" date="2018-05" db="EMBL/GenBank/DDBJ databases">
        <authorList>
            <person name="Lanie J.A."/>
            <person name="Ng W.-L."/>
            <person name="Kazmierczak K.M."/>
            <person name="Andrzejewski T.M."/>
            <person name="Davidsen T.M."/>
            <person name="Wayne K.J."/>
            <person name="Tettelin H."/>
            <person name="Glass J.I."/>
            <person name="Rusch D."/>
            <person name="Podicherti R."/>
            <person name="Tsui H.-C.T."/>
            <person name="Winkler M.E."/>
        </authorList>
    </citation>
    <scope>NUCLEOTIDE SEQUENCE</scope>
</reference>
<sequence>MSISFAQKGVEMVPNESTWHRSLSRALGFEDRTYNVHNDGKFALCFSNYGLIGFYNPSLEYPANTQRYYIWQLGLMIGAKVDTSNNGINDPVPLVSDTYQDQGEANFNPLPGYHNQSLNPLIAVSNNPGTWPNMWPSDITIGNVGWPGMDQFDSEPIGSQESFWVMRDYDGNLFDTHNQTKTGVGCLEVICRGLQSNTTLTNRIIYFVYDVINRSDRTLLDCRVGLMMDPDHPAHLETEYSDDNAEYIPSLNMAMTYDYDNNYSSWPGVDLAYMGIMMLKTPTDSSGENIGVTSWKSFKYSDMPKSGNIGGSYYASRDEAQYSYMNPGVFSPSPQVKADVCYSMSSGDFNMAPGDTQQIVITIIVADSRD</sequence>
<dbReference type="EMBL" id="UINC01017172">
    <property type="protein sequence ID" value="SVA70881.1"/>
    <property type="molecule type" value="Genomic_DNA"/>
</dbReference>
<proteinExistence type="predicted"/>
<accession>A0A381Y2J2</accession>
<organism evidence="1">
    <name type="scientific">marine metagenome</name>
    <dbReference type="NCBI Taxonomy" id="408172"/>
    <lineage>
        <taxon>unclassified sequences</taxon>
        <taxon>metagenomes</taxon>
        <taxon>ecological metagenomes</taxon>
    </lineage>
</organism>